<gene>
    <name evidence="3" type="ORF">FA09DRAFT_334464</name>
</gene>
<dbReference type="Proteomes" id="UP000245946">
    <property type="component" value="Unassembled WGS sequence"/>
</dbReference>
<evidence type="ECO:0000259" key="2">
    <source>
        <dbReference type="PROSITE" id="PS50191"/>
    </source>
</evidence>
<dbReference type="SUPFAM" id="SSF52087">
    <property type="entry name" value="CRAL/TRIO domain"/>
    <property type="match status" value="1"/>
</dbReference>
<dbReference type="PANTHER" id="PTHR46590:SF1">
    <property type="entry name" value="PHOSPHATIDYLINOSITOL TRANSFER PROTEIN CSR1"/>
    <property type="match status" value="1"/>
</dbReference>
<dbReference type="SUPFAM" id="SSF46938">
    <property type="entry name" value="CRAL/TRIO N-terminal domain"/>
    <property type="match status" value="1"/>
</dbReference>
<sequence length="574" mass="63716">MLAVHRPCNLTPQQTRTLYRLWARFFRLCQTPASTASASASVHSATLPNGSGASPLRTTRSRGGGGMAEASGGADEEGSSDTAARSEPNGANLGRHIPRDDGVKDELKTLEEAKEMRVFLARYGGERLRSVFWEMTKGEHPDALMLRFLRARRWDVDRAIAVIGSTANFRVENEVAEVLRGGELNLTRTRGGLNLFANGVSYAYGASRDGEPVYLIEVGSHFSHNQTQAELKRAVILHQEWLSLLMPPPVEQKIVIFNLRNFGLRNMDWWTVFFMVKTMESYYVESLARVYVHCPPWIFKPIWIILRPLLDPVVRDKIRLTSTLEELEELIPAHHLPRDSMGGSADWGYSYPPPEEHENDAQLDTARRAELQAAHDAAAAEFERLTRQVARAYSSRRAAVPRRSSDADPTSAATTDSEFDEDDEDDDAHADIAADVKALRDVAATRLRVAWLRLMPYIIGRTVYNRWNVARDDGSVMWTYDAIDGTHEEQRLGEGTTLPVLEENLAQLDAALGNVEPRANGSTNGASASAPHARQRSHQRMRTAGSRSFVLDEALGMMGDGAKKKDGALATPGE</sequence>
<dbReference type="PROSITE" id="PS50191">
    <property type="entry name" value="CRAL_TRIO"/>
    <property type="match status" value="1"/>
</dbReference>
<protein>
    <recommendedName>
        <fullName evidence="2">CRAL-TRIO domain-containing protein</fullName>
    </recommendedName>
</protein>
<dbReference type="InterPro" id="IPR001251">
    <property type="entry name" value="CRAL-TRIO_dom"/>
</dbReference>
<name>A0A316Z9M2_9BASI</name>
<dbReference type="Pfam" id="PF03765">
    <property type="entry name" value="CRAL_TRIO_N"/>
    <property type="match status" value="1"/>
</dbReference>
<dbReference type="Gene3D" id="3.40.525.10">
    <property type="entry name" value="CRAL-TRIO lipid binding domain"/>
    <property type="match status" value="1"/>
</dbReference>
<dbReference type="SMART" id="SM01100">
    <property type="entry name" value="CRAL_TRIO_N"/>
    <property type="match status" value="1"/>
</dbReference>
<dbReference type="RefSeq" id="XP_025597977.1">
    <property type="nucleotide sequence ID" value="XM_025743733.1"/>
</dbReference>
<dbReference type="CDD" id="cd00170">
    <property type="entry name" value="SEC14"/>
    <property type="match status" value="1"/>
</dbReference>
<dbReference type="Pfam" id="PF00650">
    <property type="entry name" value="CRAL_TRIO"/>
    <property type="match status" value="1"/>
</dbReference>
<dbReference type="PANTHER" id="PTHR46590">
    <property type="entry name" value="PHOSPHATIDYLINOSITOL TRANSFER PROTEIN CSR1-RELATED"/>
    <property type="match status" value="1"/>
</dbReference>
<dbReference type="AlphaFoldDB" id="A0A316Z9M2"/>
<dbReference type="InterPro" id="IPR036273">
    <property type="entry name" value="CRAL/TRIO_N_dom_sf"/>
</dbReference>
<proteinExistence type="predicted"/>
<organism evidence="3 4">
    <name type="scientific">Tilletiopsis washingtonensis</name>
    <dbReference type="NCBI Taxonomy" id="58919"/>
    <lineage>
        <taxon>Eukaryota</taxon>
        <taxon>Fungi</taxon>
        <taxon>Dikarya</taxon>
        <taxon>Basidiomycota</taxon>
        <taxon>Ustilaginomycotina</taxon>
        <taxon>Exobasidiomycetes</taxon>
        <taxon>Entylomatales</taxon>
        <taxon>Entylomatales incertae sedis</taxon>
        <taxon>Tilletiopsis</taxon>
    </lineage>
</organism>
<feature type="domain" description="CRAL-TRIO" evidence="2">
    <location>
        <begin position="204"/>
        <end position="342"/>
    </location>
</feature>
<dbReference type="InterPro" id="IPR036865">
    <property type="entry name" value="CRAL-TRIO_dom_sf"/>
</dbReference>
<dbReference type="EMBL" id="KZ819294">
    <property type="protein sequence ID" value="PWN97698.1"/>
    <property type="molecule type" value="Genomic_DNA"/>
</dbReference>
<dbReference type="InterPro" id="IPR011074">
    <property type="entry name" value="CRAL/TRIO_N_dom"/>
</dbReference>
<reference evidence="3 4" key="1">
    <citation type="journal article" date="2018" name="Mol. Biol. Evol.">
        <title>Broad Genomic Sampling Reveals a Smut Pathogenic Ancestry of the Fungal Clade Ustilaginomycotina.</title>
        <authorList>
            <person name="Kijpornyongpan T."/>
            <person name="Mondo S.J."/>
            <person name="Barry K."/>
            <person name="Sandor L."/>
            <person name="Lee J."/>
            <person name="Lipzen A."/>
            <person name="Pangilinan J."/>
            <person name="LaButti K."/>
            <person name="Hainaut M."/>
            <person name="Henrissat B."/>
            <person name="Grigoriev I.V."/>
            <person name="Spatafora J.W."/>
            <person name="Aime M.C."/>
        </authorList>
    </citation>
    <scope>NUCLEOTIDE SEQUENCE [LARGE SCALE GENOMIC DNA]</scope>
    <source>
        <strain evidence="3 4">MCA 4186</strain>
    </source>
</reference>
<evidence type="ECO:0000256" key="1">
    <source>
        <dbReference type="SAM" id="MobiDB-lite"/>
    </source>
</evidence>
<dbReference type="SMART" id="SM00516">
    <property type="entry name" value="SEC14"/>
    <property type="match status" value="1"/>
</dbReference>
<dbReference type="OrthoDB" id="43460at2759"/>
<feature type="region of interest" description="Disordered" evidence="1">
    <location>
        <begin position="37"/>
        <end position="100"/>
    </location>
</feature>
<feature type="compositionally biased region" description="Polar residues" evidence="1">
    <location>
        <begin position="46"/>
        <end position="58"/>
    </location>
</feature>
<keyword evidence="4" id="KW-1185">Reference proteome</keyword>
<feature type="compositionally biased region" description="Low complexity" evidence="1">
    <location>
        <begin position="519"/>
        <end position="530"/>
    </location>
</feature>
<evidence type="ECO:0000313" key="3">
    <source>
        <dbReference type="EMBL" id="PWN97698.1"/>
    </source>
</evidence>
<dbReference type="GeneID" id="37271277"/>
<evidence type="ECO:0000313" key="4">
    <source>
        <dbReference type="Proteomes" id="UP000245946"/>
    </source>
</evidence>
<dbReference type="InterPro" id="IPR052432">
    <property type="entry name" value="PITP/CRAL-TRIO"/>
</dbReference>
<accession>A0A316Z9M2</accession>
<feature type="region of interest" description="Disordered" evidence="1">
    <location>
        <begin position="515"/>
        <end position="544"/>
    </location>
</feature>
<feature type="region of interest" description="Disordered" evidence="1">
    <location>
        <begin position="396"/>
        <end position="425"/>
    </location>
</feature>